<gene>
    <name evidence="3" type="ORF">OBBRIDRAFT_813135</name>
</gene>
<dbReference type="GO" id="GO:0047134">
    <property type="term" value="F:protein-disulfide reductase [NAD(P)H] activity"/>
    <property type="evidence" value="ECO:0007669"/>
    <property type="project" value="InterPro"/>
</dbReference>
<accession>A0A8E2AZQ2</accession>
<feature type="domain" description="Thioredoxin" evidence="2">
    <location>
        <begin position="11"/>
        <end position="106"/>
    </location>
</feature>
<keyword evidence="4" id="KW-1185">Reference proteome</keyword>
<evidence type="ECO:0000313" key="4">
    <source>
        <dbReference type="Proteomes" id="UP000250043"/>
    </source>
</evidence>
<dbReference type="PANTHER" id="PTHR12452:SF0">
    <property type="entry name" value="THIOREDOXIN DOMAIN-CONTAINING PROTEIN 17"/>
    <property type="match status" value="1"/>
</dbReference>
<dbReference type="EMBL" id="KV722424">
    <property type="protein sequence ID" value="OCH89557.1"/>
    <property type="molecule type" value="Genomic_DNA"/>
</dbReference>
<reference evidence="3 4" key="1">
    <citation type="submission" date="2016-07" db="EMBL/GenBank/DDBJ databases">
        <title>Draft genome of the white-rot fungus Obba rivulosa 3A-2.</title>
        <authorList>
            <consortium name="DOE Joint Genome Institute"/>
            <person name="Miettinen O."/>
            <person name="Riley R."/>
            <person name="Acob R."/>
            <person name="Barry K."/>
            <person name="Cullen D."/>
            <person name="De Vries R."/>
            <person name="Hainaut M."/>
            <person name="Hatakka A."/>
            <person name="Henrissat B."/>
            <person name="Hilden K."/>
            <person name="Kuo R."/>
            <person name="Labutti K."/>
            <person name="Lipzen A."/>
            <person name="Makela M.R."/>
            <person name="Sandor L."/>
            <person name="Spatafora J.W."/>
            <person name="Grigoriev I.V."/>
            <person name="Hibbett D.S."/>
        </authorList>
    </citation>
    <scope>NUCLEOTIDE SEQUENCE [LARGE SCALE GENOMIC DNA]</scope>
    <source>
        <strain evidence="3 4">3A-2</strain>
    </source>
</reference>
<protein>
    <recommendedName>
        <fullName evidence="2">Thioredoxin domain-containing protein</fullName>
    </recommendedName>
</protein>
<evidence type="ECO:0000313" key="3">
    <source>
        <dbReference type="EMBL" id="OCH89557.1"/>
    </source>
</evidence>
<evidence type="ECO:0000259" key="2">
    <source>
        <dbReference type="Pfam" id="PF06110"/>
    </source>
</evidence>
<comment type="similarity">
    <text evidence="1">Belongs to the thioredoxin family.</text>
</comment>
<dbReference type="GO" id="GO:0005829">
    <property type="term" value="C:cytosol"/>
    <property type="evidence" value="ECO:0007669"/>
    <property type="project" value="TreeGrafter"/>
</dbReference>
<dbReference type="AlphaFoldDB" id="A0A8E2AZQ2"/>
<dbReference type="InterPro" id="IPR036249">
    <property type="entry name" value="Thioredoxin-like_sf"/>
</dbReference>
<dbReference type="OrthoDB" id="78947at2759"/>
<name>A0A8E2AZQ2_9APHY</name>
<proteinExistence type="inferred from homology"/>
<dbReference type="SUPFAM" id="SSF52833">
    <property type="entry name" value="Thioredoxin-like"/>
    <property type="match status" value="1"/>
</dbReference>
<dbReference type="Proteomes" id="UP000250043">
    <property type="component" value="Unassembled WGS sequence"/>
</dbReference>
<dbReference type="InterPro" id="IPR045108">
    <property type="entry name" value="TXNDC17-like"/>
</dbReference>
<dbReference type="Gene3D" id="3.40.30.10">
    <property type="entry name" value="Glutaredoxin"/>
    <property type="match status" value="1"/>
</dbReference>
<organism evidence="3 4">
    <name type="scientific">Obba rivulosa</name>
    <dbReference type="NCBI Taxonomy" id="1052685"/>
    <lineage>
        <taxon>Eukaryota</taxon>
        <taxon>Fungi</taxon>
        <taxon>Dikarya</taxon>
        <taxon>Basidiomycota</taxon>
        <taxon>Agaricomycotina</taxon>
        <taxon>Agaricomycetes</taxon>
        <taxon>Polyporales</taxon>
        <taxon>Gelatoporiaceae</taxon>
        <taxon>Obba</taxon>
    </lineage>
</organism>
<evidence type="ECO:0000256" key="1">
    <source>
        <dbReference type="ARBA" id="ARBA00008987"/>
    </source>
</evidence>
<dbReference type="PANTHER" id="PTHR12452">
    <property type="entry name" value="42-9-9 PROTEIN-RELATED"/>
    <property type="match status" value="1"/>
</dbReference>
<dbReference type="Pfam" id="PF06110">
    <property type="entry name" value="TXD17-like_Trx"/>
    <property type="match status" value="1"/>
</dbReference>
<sequence>MPLRETEDSTDSVTLQDVKEPFLIFYSSRDESGKLWCPDCVAVENLVQEVFGPEGGPSGLIVYVGQRSEWKTPNNPFRGAPWNVNAIPTVIRIRDGARLVETEIARELASFVKSV</sequence>
<dbReference type="InterPro" id="IPR010357">
    <property type="entry name" value="TXNDC17_dom"/>
</dbReference>